<feature type="transmembrane region" description="Helical" evidence="1">
    <location>
        <begin position="124"/>
        <end position="142"/>
    </location>
</feature>
<organism evidence="2 3">
    <name type="scientific">Sphingomonas echinoides</name>
    <dbReference type="NCBI Taxonomy" id="59803"/>
    <lineage>
        <taxon>Bacteria</taxon>
        <taxon>Pseudomonadati</taxon>
        <taxon>Pseudomonadota</taxon>
        <taxon>Alphaproteobacteria</taxon>
        <taxon>Sphingomonadales</taxon>
        <taxon>Sphingomonadaceae</taxon>
        <taxon>Sphingomonas</taxon>
    </lineage>
</organism>
<keyword evidence="1" id="KW-0472">Membrane</keyword>
<evidence type="ECO:0000313" key="2">
    <source>
        <dbReference type="EMBL" id="MDX5985223.1"/>
    </source>
</evidence>
<keyword evidence="3" id="KW-1185">Reference proteome</keyword>
<reference evidence="2 3" key="1">
    <citation type="submission" date="2023-11" db="EMBL/GenBank/DDBJ databases">
        <title>MicrobeMod: A computational toolkit for identifying prokaryotic methylation and restriction-modification with nanopore sequencing.</title>
        <authorList>
            <person name="Crits-Christoph A."/>
            <person name="Kang S.C."/>
            <person name="Lee H."/>
            <person name="Ostrov N."/>
        </authorList>
    </citation>
    <scope>NUCLEOTIDE SEQUENCE [LARGE SCALE GENOMIC DNA]</scope>
    <source>
        <strain evidence="2 3">ATCC 14820</strain>
    </source>
</reference>
<feature type="transmembrane region" description="Helical" evidence="1">
    <location>
        <begin position="162"/>
        <end position="183"/>
    </location>
</feature>
<evidence type="ECO:0000256" key="1">
    <source>
        <dbReference type="SAM" id="Phobius"/>
    </source>
</evidence>
<dbReference type="RefSeq" id="WP_211207086.1">
    <property type="nucleotide sequence ID" value="NZ_JAWXXV010000001.1"/>
</dbReference>
<keyword evidence="1" id="KW-1133">Transmembrane helix</keyword>
<dbReference type="EMBL" id="JAWXXV010000001">
    <property type="protein sequence ID" value="MDX5985223.1"/>
    <property type="molecule type" value="Genomic_DNA"/>
</dbReference>
<dbReference type="Proteomes" id="UP001279660">
    <property type="component" value="Unassembled WGS sequence"/>
</dbReference>
<keyword evidence="1" id="KW-0812">Transmembrane</keyword>
<proteinExistence type="predicted"/>
<comment type="caution">
    <text evidence="2">The sequence shown here is derived from an EMBL/GenBank/DDBJ whole genome shotgun (WGS) entry which is preliminary data.</text>
</comment>
<evidence type="ECO:0000313" key="3">
    <source>
        <dbReference type="Proteomes" id="UP001279660"/>
    </source>
</evidence>
<gene>
    <name evidence="2" type="ORF">SIL82_13220</name>
</gene>
<accession>A0ABU4PQ20</accession>
<feature type="transmembrane region" description="Helical" evidence="1">
    <location>
        <begin position="74"/>
        <end position="96"/>
    </location>
</feature>
<sequence>MSFFTNKNEIFFSLSLDPAGTKKAYVYRLEKSRFRIIMGLLPYVTLTSIIGLFGTIIVGIFFENRLSQDETTKYILIFNAMAAIVAIAELVQFLLIRKNCPIVSDSERSNIVNLTIFKTPSWQIYVSFLLALLTPLFGLIFLPDNSGGLISSINKSNDLEKFMYIQILLISTALSAVILSKVISILRHD</sequence>
<protein>
    <submittedName>
        <fullName evidence="2">Uncharacterized protein</fullName>
    </submittedName>
</protein>
<feature type="transmembrane region" description="Helical" evidence="1">
    <location>
        <begin position="40"/>
        <end position="62"/>
    </location>
</feature>
<name>A0ABU4PQ20_9SPHN</name>